<comment type="caution">
    <text evidence="3">The sequence shown here is derived from an EMBL/GenBank/DDBJ whole genome shotgun (WGS) entry which is preliminary data.</text>
</comment>
<protein>
    <recommendedName>
        <fullName evidence="2">F-box domain-containing protein</fullName>
    </recommendedName>
</protein>
<sequence>MPPRRSSRKPKPKDTVDEAAAPATSLADEGDAGQVTTQSSSSQATSGRASSTQTKQKSADTSDPAGPPLKKRKAGGAQPVVDDQVDDKKKGIFSLELLLKLPFDVVAEISTHLDGGDLLMLSRTCKTLRECLASRLRRELPLPDDMTEQQLMDLIYNKNCAVDLRQRVSYSPSLFLRFCLCWTCEKKTLIQGSKIRNGLKGPHPQARQCMRFAPDMFSPDNKAKFKFVIRDLWAESAKLYELAEQDELAKHALKKATKSKRGKGMVQNAPATDSLARCVAGREAWVRKEQAVSQQLWDTIQAERRAVRQMVEDEEKRRADEKQANIDDLHRTLRNQHDWTQPQLDWHSAHPAHYRVPRTSPNDDSAAWASFRDWVQGEVARVAAETAARVAREARQDSLKPYYASFKRAQSLRMQRVVPDFVEFVQRPAVKPLWEPADAAPMSTSAWSAVLPAIRDDFIAYQEELRVEAIRAIICATTGDWQQATSRDSADYPRHKYDEDWFERPTALFWGDRADNRAIALALPYPETLWGHFAEGDRKEWLRKHIDNHTSRLVRLVLEAAGMDEDTARQEDFVGVKFRWVDNPYKQKKAHERLYNWVELVYALKRRGPKAYELVSGTKVPQLEVSIEGKGEREDCEDWE</sequence>
<reference evidence="3 4" key="1">
    <citation type="submission" date="2019-03" db="EMBL/GenBank/DDBJ databases">
        <title>Rhodosporidium diobovatum UCD-FST 08-225 genome sequencing, assembly, and annotation.</title>
        <authorList>
            <person name="Fakankun I.U."/>
            <person name="Fristensky B."/>
            <person name="Levin D.B."/>
        </authorList>
    </citation>
    <scope>NUCLEOTIDE SEQUENCE [LARGE SCALE GENOMIC DNA]</scope>
    <source>
        <strain evidence="3 4">UCD-FST 08-225</strain>
    </source>
</reference>
<dbReference type="Proteomes" id="UP000311382">
    <property type="component" value="Unassembled WGS sequence"/>
</dbReference>
<dbReference type="CDD" id="cd09917">
    <property type="entry name" value="F-box_SF"/>
    <property type="match status" value="1"/>
</dbReference>
<gene>
    <name evidence="3" type="ORF">DMC30DRAFT_414737</name>
</gene>
<feature type="compositionally biased region" description="Low complexity" evidence="1">
    <location>
        <begin position="32"/>
        <end position="54"/>
    </location>
</feature>
<name>A0A5C5G354_9BASI</name>
<dbReference type="OrthoDB" id="2529758at2759"/>
<proteinExistence type="predicted"/>
<dbReference type="InterPro" id="IPR001810">
    <property type="entry name" value="F-box_dom"/>
</dbReference>
<feature type="domain" description="F-box" evidence="2">
    <location>
        <begin position="95"/>
        <end position="140"/>
    </location>
</feature>
<evidence type="ECO:0000313" key="3">
    <source>
        <dbReference type="EMBL" id="TNY22862.1"/>
    </source>
</evidence>
<dbReference type="SUPFAM" id="SSF81383">
    <property type="entry name" value="F-box domain"/>
    <property type="match status" value="1"/>
</dbReference>
<dbReference type="Pfam" id="PF00646">
    <property type="entry name" value="F-box"/>
    <property type="match status" value="1"/>
</dbReference>
<dbReference type="PROSITE" id="PS50181">
    <property type="entry name" value="FBOX"/>
    <property type="match status" value="1"/>
</dbReference>
<organism evidence="3 4">
    <name type="scientific">Rhodotorula diobovata</name>
    <dbReference type="NCBI Taxonomy" id="5288"/>
    <lineage>
        <taxon>Eukaryota</taxon>
        <taxon>Fungi</taxon>
        <taxon>Dikarya</taxon>
        <taxon>Basidiomycota</taxon>
        <taxon>Pucciniomycotina</taxon>
        <taxon>Microbotryomycetes</taxon>
        <taxon>Sporidiobolales</taxon>
        <taxon>Sporidiobolaceae</taxon>
        <taxon>Rhodotorula</taxon>
    </lineage>
</organism>
<dbReference type="InterPro" id="IPR036047">
    <property type="entry name" value="F-box-like_dom_sf"/>
</dbReference>
<dbReference type="EMBL" id="SOZI01000019">
    <property type="protein sequence ID" value="TNY22862.1"/>
    <property type="molecule type" value="Genomic_DNA"/>
</dbReference>
<evidence type="ECO:0000259" key="2">
    <source>
        <dbReference type="PROSITE" id="PS50181"/>
    </source>
</evidence>
<feature type="compositionally biased region" description="Basic residues" evidence="1">
    <location>
        <begin position="1"/>
        <end position="11"/>
    </location>
</feature>
<keyword evidence="4" id="KW-1185">Reference proteome</keyword>
<evidence type="ECO:0000313" key="4">
    <source>
        <dbReference type="Proteomes" id="UP000311382"/>
    </source>
</evidence>
<accession>A0A5C5G354</accession>
<feature type="region of interest" description="Disordered" evidence="1">
    <location>
        <begin position="1"/>
        <end position="83"/>
    </location>
</feature>
<evidence type="ECO:0000256" key="1">
    <source>
        <dbReference type="SAM" id="MobiDB-lite"/>
    </source>
</evidence>
<dbReference type="AlphaFoldDB" id="A0A5C5G354"/>